<feature type="compositionally biased region" description="Low complexity" evidence="1">
    <location>
        <begin position="132"/>
        <end position="141"/>
    </location>
</feature>
<feature type="compositionally biased region" description="Basic and acidic residues" evidence="1">
    <location>
        <begin position="188"/>
        <end position="198"/>
    </location>
</feature>
<name>A0A914VCH7_9BILA</name>
<accession>A0A914VCH7</accession>
<feature type="compositionally biased region" description="Basic and acidic residues" evidence="1">
    <location>
        <begin position="142"/>
        <end position="156"/>
    </location>
</feature>
<evidence type="ECO:0000313" key="2">
    <source>
        <dbReference type="Proteomes" id="UP000887566"/>
    </source>
</evidence>
<sequence>MSRHRHIRVPFTEEDDIAMWRFLLERIRASDRDAIEFPKGHNIWKKAELRQLCDGRKFTNLQSRFTRYLLPNLDESELSWEEINELKTAWRIPIKRARSSSTDGGNATVSATKSRRVIFDEFDTDSDVPRTSSSSRLASLRNNKESDEKRKESKEDSSEEFVLFRTKTSLILPQARRYLSDVYTDESSPARRADKESETIVEDSSVSSDNQQLAKEVKVINVILSRVDDREQTDEANGSSECYHSPVALTVNIDDEEVQRINSLSPPAPSTSNADYRSTVSDRVQPFASGQMDEQYQESQILSEQSSILNTTALFDEEARDSADLQCSPLHDEHSEETRNEENRTTPVDESLQSVRENIQASVAGGESGEPRMSISGGLLDTRLLPVEAAETAAAIAEEEHEDEHEGAELEKQPCERSAPESSGESLEAAAQEGKRLDISQPKGAIHHLLNREIDVTPWRKGCDGQEATLGELQGFDSQDFKTNVIRLLRDGRLDPRKLPAQIAEATRLIDRARTRISNWRNTTLTEACALPD</sequence>
<feature type="region of interest" description="Disordered" evidence="1">
    <location>
        <begin position="183"/>
        <end position="208"/>
    </location>
</feature>
<evidence type="ECO:0000256" key="1">
    <source>
        <dbReference type="SAM" id="MobiDB-lite"/>
    </source>
</evidence>
<keyword evidence="2" id="KW-1185">Reference proteome</keyword>
<feature type="region of interest" description="Disordered" evidence="1">
    <location>
        <begin position="396"/>
        <end position="439"/>
    </location>
</feature>
<feature type="compositionally biased region" description="Basic and acidic residues" evidence="1">
    <location>
        <begin position="407"/>
        <end position="419"/>
    </location>
</feature>
<feature type="region of interest" description="Disordered" evidence="1">
    <location>
        <begin position="331"/>
        <end position="355"/>
    </location>
</feature>
<organism evidence="2 3">
    <name type="scientific">Plectus sambesii</name>
    <dbReference type="NCBI Taxonomy" id="2011161"/>
    <lineage>
        <taxon>Eukaryota</taxon>
        <taxon>Metazoa</taxon>
        <taxon>Ecdysozoa</taxon>
        <taxon>Nematoda</taxon>
        <taxon>Chromadorea</taxon>
        <taxon>Plectida</taxon>
        <taxon>Plectina</taxon>
        <taxon>Plectoidea</taxon>
        <taxon>Plectidae</taxon>
        <taxon>Plectus</taxon>
    </lineage>
</organism>
<dbReference type="WBParaSite" id="PSAMB.scaffold1776size27922.g14901.t1">
    <property type="protein sequence ID" value="PSAMB.scaffold1776size27922.g14901.t1"/>
    <property type="gene ID" value="PSAMB.scaffold1776size27922.g14901"/>
</dbReference>
<evidence type="ECO:0000313" key="3">
    <source>
        <dbReference type="WBParaSite" id="PSAMB.scaffold1776size27922.g14901.t1"/>
    </source>
</evidence>
<dbReference type="Proteomes" id="UP000887566">
    <property type="component" value="Unplaced"/>
</dbReference>
<feature type="compositionally biased region" description="Basic and acidic residues" evidence="1">
    <location>
        <begin position="331"/>
        <end position="344"/>
    </location>
</feature>
<protein>
    <submittedName>
        <fullName evidence="3">Rap1 Myb domain-containing protein</fullName>
    </submittedName>
</protein>
<feature type="region of interest" description="Disordered" evidence="1">
    <location>
        <begin position="125"/>
        <end position="158"/>
    </location>
</feature>
<dbReference type="AlphaFoldDB" id="A0A914VCH7"/>
<feature type="compositionally biased region" description="Acidic residues" evidence="1">
    <location>
        <begin position="397"/>
        <end position="406"/>
    </location>
</feature>
<reference evidence="3" key="1">
    <citation type="submission" date="2022-11" db="UniProtKB">
        <authorList>
            <consortium name="WormBaseParasite"/>
        </authorList>
    </citation>
    <scope>IDENTIFICATION</scope>
</reference>
<proteinExistence type="predicted"/>